<name>A0A7G6E874_THEFR</name>
<evidence type="ECO:0000256" key="1">
    <source>
        <dbReference type="ARBA" id="ARBA00003283"/>
    </source>
</evidence>
<evidence type="ECO:0000259" key="7">
    <source>
        <dbReference type="PROSITE" id="PS51898"/>
    </source>
</evidence>
<keyword evidence="5" id="KW-0233">DNA recombination</keyword>
<organism evidence="9 10">
    <name type="scientific">Thermanaerosceptrum fracticalcis</name>
    <dbReference type="NCBI Taxonomy" id="1712410"/>
    <lineage>
        <taxon>Bacteria</taxon>
        <taxon>Bacillati</taxon>
        <taxon>Bacillota</taxon>
        <taxon>Clostridia</taxon>
        <taxon>Eubacteriales</taxon>
        <taxon>Peptococcaceae</taxon>
        <taxon>Thermanaerosceptrum</taxon>
    </lineage>
</organism>
<dbReference type="GO" id="GO:0015074">
    <property type="term" value="P:DNA integration"/>
    <property type="evidence" value="ECO:0007669"/>
    <property type="project" value="UniProtKB-KW"/>
</dbReference>
<dbReference type="EMBL" id="CP045798">
    <property type="protein sequence ID" value="QNB48278.1"/>
    <property type="molecule type" value="Genomic_DNA"/>
</dbReference>
<evidence type="ECO:0000256" key="6">
    <source>
        <dbReference type="PROSITE-ProRule" id="PRU01248"/>
    </source>
</evidence>
<evidence type="ECO:0000256" key="2">
    <source>
        <dbReference type="ARBA" id="ARBA00008857"/>
    </source>
</evidence>
<dbReference type="InterPro" id="IPR050090">
    <property type="entry name" value="Tyrosine_recombinase_XerCD"/>
</dbReference>
<sequence length="272" mass="31422">MDNFVQEHLFNKAETTKETYRQALVQFEKWLIDTGTDLSDFVRTDVQMYIDYLAARKKSAATINKVFNAIKSYCRYVGKMKAVENIRVVKQPDILNQAPKALDKKEMHRVLREAEKKENPRDFCIVTLLLNTGLRVGELVKLDRSDVELSERKGEITVRWGKGGKAAKLPLNNEARRALKEYLDTRKDNHPALFLSNRSERISKRTVQYIMEQLGINAHALRHTFITRLVRNNVDFSVIQSLSRHASAKMIIRYSKPSLDEIEEAINKISLS</sequence>
<dbReference type="PROSITE" id="PS51900">
    <property type="entry name" value="CB"/>
    <property type="match status" value="1"/>
</dbReference>
<keyword evidence="10" id="KW-1185">Reference proteome</keyword>
<dbReference type="Pfam" id="PF00589">
    <property type="entry name" value="Phage_integrase"/>
    <property type="match status" value="1"/>
</dbReference>
<dbReference type="GO" id="GO:0003677">
    <property type="term" value="F:DNA binding"/>
    <property type="evidence" value="ECO:0007669"/>
    <property type="project" value="UniProtKB-UniRule"/>
</dbReference>
<protein>
    <submittedName>
        <fullName evidence="9">Tyrosine-type recombinase/integrase</fullName>
    </submittedName>
</protein>
<dbReference type="PROSITE" id="PS51898">
    <property type="entry name" value="TYR_RECOMBINASE"/>
    <property type="match status" value="1"/>
</dbReference>
<dbReference type="PANTHER" id="PTHR30349:SF41">
    <property type="entry name" value="INTEGRASE_RECOMBINASE PROTEIN MJ0367-RELATED"/>
    <property type="match status" value="1"/>
</dbReference>
<evidence type="ECO:0000313" key="9">
    <source>
        <dbReference type="EMBL" id="QNB48278.1"/>
    </source>
</evidence>
<feature type="domain" description="Core-binding (CB)" evidence="8">
    <location>
        <begin position="1"/>
        <end position="78"/>
    </location>
</feature>
<proteinExistence type="inferred from homology"/>
<evidence type="ECO:0000256" key="5">
    <source>
        <dbReference type="ARBA" id="ARBA00023172"/>
    </source>
</evidence>
<dbReference type="OrthoDB" id="9785687at2"/>
<reference evidence="9 10" key="1">
    <citation type="journal article" date="2019" name="Front. Microbiol.">
        <title>Thermoanaerosceptrum fracticalcis gen. nov. sp. nov., a Novel Fumarate-Fermenting Microorganism From a Deep Fractured Carbonate Aquifer of the US Great Basin.</title>
        <authorList>
            <person name="Hamilton-Brehm S.D."/>
            <person name="Stewart L.E."/>
            <person name="Zavarin M."/>
            <person name="Caldwell M."/>
            <person name="Lawson P.A."/>
            <person name="Onstott T.C."/>
            <person name="Grzymski J."/>
            <person name="Neveux I."/>
            <person name="Lollar B.S."/>
            <person name="Russell C.E."/>
            <person name="Moser D.P."/>
        </authorList>
    </citation>
    <scope>NUCLEOTIDE SEQUENCE [LARGE SCALE GENOMIC DNA]</scope>
    <source>
        <strain evidence="9 10">DRI-13</strain>
    </source>
</reference>
<dbReference type="KEGG" id="tfr:BR63_03490"/>
<dbReference type="Proteomes" id="UP000515847">
    <property type="component" value="Chromosome"/>
</dbReference>
<dbReference type="Pfam" id="PF13495">
    <property type="entry name" value="Phage_int_SAM_4"/>
    <property type="match status" value="1"/>
</dbReference>
<evidence type="ECO:0000256" key="4">
    <source>
        <dbReference type="ARBA" id="ARBA00023125"/>
    </source>
</evidence>
<feature type="domain" description="Tyr recombinase" evidence="7">
    <location>
        <begin position="97"/>
        <end position="267"/>
    </location>
</feature>
<comment type="function">
    <text evidence="1">Site-specific tyrosine recombinase, which acts by catalyzing the cutting and rejoining of the recombining DNA molecules.</text>
</comment>
<accession>A0A7G6E874</accession>
<dbReference type="AlphaFoldDB" id="A0A7G6E874"/>
<dbReference type="InterPro" id="IPR004107">
    <property type="entry name" value="Integrase_SAM-like_N"/>
</dbReference>
<evidence type="ECO:0000259" key="8">
    <source>
        <dbReference type="PROSITE" id="PS51900"/>
    </source>
</evidence>
<dbReference type="InterPro" id="IPR002104">
    <property type="entry name" value="Integrase_catalytic"/>
</dbReference>
<dbReference type="InterPro" id="IPR044068">
    <property type="entry name" value="CB"/>
</dbReference>
<keyword evidence="4 6" id="KW-0238">DNA-binding</keyword>
<dbReference type="SUPFAM" id="SSF56349">
    <property type="entry name" value="DNA breaking-rejoining enzymes"/>
    <property type="match status" value="1"/>
</dbReference>
<dbReference type="GO" id="GO:0006310">
    <property type="term" value="P:DNA recombination"/>
    <property type="evidence" value="ECO:0007669"/>
    <property type="project" value="UniProtKB-KW"/>
</dbReference>
<evidence type="ECO:0000313" key="10">
    <source>
        <dbReference type="Proteomes" id="UP000515847"/>
    </source>
</evidence>
<keyword evidence="3" id="KW-0229">DNA integration</keyword>
<dbReference type="Gene3D" id="1.10.150.130">
    <property type="match status" value="1"/>
</dbReference>
<dbReference type="PANTHER" id="PTHR30349">
    <property type="entry name" value="PHAGE INTEGRASE-RELATED"/>
    <property type="match status" value="1"/>
</dbReference>
<comment type="similarity">
    <text evidence="2">Belongs to the 'phage' integrase family.</text>
</comment>
<evidence type="ECO:0000256" key="3">
    <source>
        <dbReference type="ARBA" id="ARBA00022908"/>
    </source>
</evidence>
<dbReference type="InterPro" id="IPR011010">
    <property type="entry name" value="DNA_brk_join_enz"/>
</dbReference>
<dbReference type="InterPro" id="IPR013762">
    <property type="entry name" value="Integrase-like_cat_sf"/>
</dbReference>
<dbReference type="Gene3D" id="1.10.443.10">
    <property type="entry name" value="Intergrase catalytic core"/>
    <property type="match status" value="1"/>
</dbReference>
<gene>
    <name evidence="9" type="ORF">BR63_03490</name>
</gene>
<dbReference type="InterPro" id="IPR010998">
    <property type="entry name" value="Integrase_recombinase_N"/>
</dbReference>